<keyword evidence="1" id="KW-1133">Transmembrane helix</keyword>
<keyword evidence="1" id="KW-0812">Transmembrane</keyword>
<reference evidence="2" key="1">
    <citation type="submission" date="2020-06" db="EMBL/GenBank/DDBJ databases">
        <title>WGS assembly of Ceratodon purpureus strain R40.</title>
        <authorList>
            <person name="Carey S.B."/>
            <person name="Jenkins J."/>
            <person name="Shu S."/>
            <person name="Lovell J.T."/>
            <person name="Sreedasyam A."/>
            <person name="Maumus F."/>
            <person name="Tiley G.P."/>
            <person name="Fernandez-Pozo N."/>
            <person name="Barry K."/>
            <person name="Chen C."/>
            <person name="Wang M."/>
            <person name="Lipzen A."/>
            <person name="Daum C."/>
            <person name="Saski C.A."/>
            <person name="Payton A.C."/>
            <person name="Mcbreen J.C."/>
            <person name="Conrad R.E."/>
            <person name="Kollar L.M."/>
            <person name="Olsson S."/>
            <person name="Huttunen S."/>
            <person name="Landis J.B."/>
            <person name="Wickett N.J."/>
            <person name="Johnson M.G."/>
            <person name="Rensing S.A."/>
            <person name="Grimwood J."/>
            <person name="Schmutz J."/>
            <person name="Mcdaniel S.F."/>
        </authorList>
    </citation>
    <scope>NUCLEOTIDE SEQUENCE</scope>
    <source>
        <strain evidence="2">R40</strain>
    </source>
</reference>
<keyword evidence="3" id="KW-1185">Reference proteome</keyword>
<keyword evidence="1" id="KW-0472">Membrane</keyword>
<evidence type="ECO:0000313" key="3">
    <source>
        <dbReference type="Proteomes" id="UP000822688"/>
    </source>
</evidence>
<proteinExistence type="predicted"/>
<protein>
    <submittedName>
        <fullName evidence="2">Uncharacterized protein</fullName>
    </submittedName>
</protein>
<feature type="transmembrane region" description="Helical" evidence="1">
    <location>
        <begin position="12"/>
        <end position="28"/>
    </location>
</feature>
<comment type="caution">
    <text evidence="2">The sequence shown here is derived from an EMBL/GenBank/DDBJ whole genome shotgun (WGS) entry which is preliminary data.</text>
</comment>
<gene>
    <name evidence="2" type="ORF">KC19_2G216800</name>
</gene>
<dbReference type="EMBL" id="CM026422">
    <property type="protein sequence ID" value="KAG0588114.1"/>
    <property type="molecule type" value="Genomic_DNA"/>
</dbReference>
<evidence type="ECO:0000313" key="2">
    <source>
        <dbReference type="EMBL" id="KAG0588114.1"/>
    </source>
</evidence>
<feature type="transmembrane region" description="Helical" evidence="1">
    <location>
        <begin position="71"/>
        <end position="91"/>
    </location>
</feature>
<accession>A0A8T0IWL2</accession>
<feature type="transmembrane region" description="Helical" evidence="1">
    <location>
        <begin position="35"/>
        <end position="51"/>
    </location>
</feature>
<evidence type="ECO:0000256" key="1">
    <source>
        <dbReference type="SAM" id="Phobius"/>
    </source>
</evidence>
<dbReference type="AlphaFoldDB" id="A0A8T0IWL2"/>
<dbReference type="Proteomes" id="UP000822688">
    <property type="component" value="Chromosome 2"/>
</dbReference>
<organism evidence="2 3">
    <name type="scientific">Ceratodon purpureus</name>
    <name type="common">Fire moss</name>
    <name type="synonym">Dicranum purpureum</name>
    <dbReference type="NCBI Taxonomy" id="3225"/>
    <lineage>
        <taxon>Eukaryota</taxon>
        <taxon>Viridiplantae</taxon>
        <taxon>Streptophyta</taxon>
        <taxon>Embryophyta</taxon>
        <taxon>Bryophyta</taxon>
        <taxon>Bryophytina</taxon>
        <taxon>Bryopsida</taxon>
        <taxon>Dicranidae</taxon>
        <taxon>Pseudoditrichales</taxon>
        <taxon>Ditrichaceae</taxon>
        <taxon>Ceratodon</taxon>
    </lineage>
</organism>
<sequence>MSALIEAKCAEVTYLIAMSVELLIAFLLSIQEKQVYHWFIALILCLSSTNGENNFVRTPCIASRCATDKYLLLAMLIASITLSTSPIPSLIKRSFNISVKYHHVL</sequence>
<name>A0A8T0IWL2_CERPU</name>